<keyword evidence="1" id="KW-0812">Transmembrane</keyword>
<keyword evidence="1" id="KW-0472">Membrane</keyword>
<evidence type="ECO:0000256" key="1">
    <source>
        <dbReference type="SAM" id="Phobius"/>
    </source>
</evidence>
<reference evidence="3" key="1">
    <citation type="journal article" date="2019" name="Int. J. Syst. Evol. Microbiol.">
        <title>The Global Catalogue of Microorganisms (GCM) 10K type strain sequencing project: providing services to taxonomists for standard genome sequencing and annotation.</title>
        <authorList>
            <consortium name="The Broad Institute Genomics Platform"/>
            <consortium name="The Broad Institute Genome Sequencing Center for Infectious Disease"/>
            <person name="Wu L."/>
            <person name="Ma J."/>
        </authorList>
    </citation>
    <scope>NUCLEOTIDE SEQUENCE [LARGE SCALE GENOMIC DNA]</scope>
    <source>
        <strain evidence="3">NBRC 106396</strain>
    </source>
</reference>
<feature type="transmembrane region" description="Helical" evidence="1">
    <location>
        <begin position="6"/>
        <end position="29"/>
    </location>
</feature>
<keyword evidence="1" id="KW-1133">Transmembrane helix</keyword>
<proteinExistence type="predicted"/>
<dbReference type="InterPro" id="IPR049722">
    <property type="entry name" value="Prli42-like"/>
</dbReference>
<accession>A0ABW2NIZ9</accession>
<organism evidence="2 3">
    <name type="scientific">Fictibacillus iocasae</name>
    <dbReference type="NCBI Taxonomy" id="2715437"/>
    <lineage>
        <taxon>Bacteria</taxon>
        <taxon>Bacillati</taxon>
        <taxon>Bacillota</taxon>
        <taxon>Bacilli</taxon>
        <taxon>Bacillales</taxon>
        <taxon>Fictibacillaceae</taxon>
        <taxon>Fictibacillus</taxon>
    </lineage>
</organism>
<dbReference type="NCBIfam" id="NF033880">
    <property type="entry name" value="Prli42"/>
    <property type="match status" value="1"/>
</dbReference>
<evidence type="ECO:0000313" key="3">
    <source>
        <dbReference type="Proteomes" id="UP001596549"/>
    </source>
</evidence>
<gene>
    <name evidence="2" type="primary">prli42</name>
    <name evidence="2" type="ORF">ACFQPF_02160</name>
</gene>
<keyword evidence="3" id="KW-1185">Reference proteome</keyword>
<evidence type="ECO:0000313" key="2">
    <source>
        <dbReference type="EMBL" id="MFC7370474.1"/>
    </source>
</evidence>
<name>A0ABW2NIZ9_9BACL</name>
<dbReference type="EMBL" id="JBHTCP010000003">
    <property type="protein sequence ID" value="MFC7370474.1"/>
    <property type="molecule type" value="Genomic_DNA"/>
</dbReference>
<dbReference type="RefSeq" id="WP_165766713.1">
    <property type="nucleotide sequence ID" value="NZ_JBHTCP010000003.1"/>
</dbReference>
<sequence>MSPKLIKAVVYVMIASLVITSLLTGLSLFM</sequence>
<dbReference type="Proteomes" id="UP001596549">
    <property type="component" value="Unassembled WGS sequence"/>
</dbReference>
<protein>
    <submittedName>
        <fullName evidence="2">Stressosome-associated protein Prli42</fullName>
    </submittedName>
</protein>
<comment type="caution">
    <text evidence="2">The sequence shown here is derived from an EMBL/GenBank/DDBJ whole genome shotgun (WGS) entry which is preliminary data.</text>
</comment>